<protein>
    <submittedName>
        <fullName evidence="2">Uncharacterized protein</fullName>
    </submittedName>
</protein>
<comment type="caution">
    <text evidence="2">The sequence shown here is derived from an EMBL/GenBank/DDBJ whole genome shotgun (WGS) entry which is preliminary data.</text>
</comment>
<feature type="region of interest" description="Disordered" evidence="1">
    <location>
        <begin position="35"/>
        <end position="137"/>
    </location>
</feature>
<accession>A0A5N6NW88</accession>
<proteinExistence type="predicted"/>
<name>A0A5N6NW88_9ASTR</name>
<keyword evidence="3" id="KW-1185">Reference proteome</keyword>
<evidence type="ECO:0000313" key="2">
    <source>
        <dbReference type="EMBL" id="KAD5508027.1"/>
    </source>
</evidence>
<dbReference type="AlphaFoldDB" id="A0A5N6NW88"/>
<reference evidence="2 3" key="1">
    <citation type="submission" date="2019-05" db="EMBL/GenBank/DDBJ databases">
        <title>Mikania micrantha, genome provides insights into the molecular mechanism of rapid growth.</title>
        <authorList>
            <person name="Liu B."/>
        </authorList>
    </citation>
    <scope>NUCLEOTIDE SEQUENCE [LARGE SCALE GENOMIC DNA]</scope>
    <source>
        <strain evidence="2">NLD-2019</strain>
        <tissue evidence="2">Leaf</tissue>
    </source>
</reference>
<gene>
    <name evidence="2" type="ORF">E3N88_15730</name>
</gene>
<evidence type="ECO:0000256" key="1">
    <source>
        <dbReference type="SAM" id="MobiDB-lite"/>
    </source>
</evidence>
<dbReference type="EMBL" id="SZYD01000008">
    <property type="protein sequence ID" value="KAD5508027.1"/>
    <property type="molecule type" value="Genomic_DNA"/>
</dbReference>
<dbReference type="Proteomes" id="UP000326396">
    <property type="component" value="Linkage Group LG16"/>
</dbReference>
<sequence length="137" mass="14725">MVESSRRTVVNSTNDIPNNHKCQYDALRRTVVNSTNSGITKEDRSQLNNSNSVIAEDRSSARYTQVRPHGGSVMGGSASLQSLSTQGIRRSQSQLLQLPAVTPRAGGLDRLPHRAEGSQGAISSKKRGPLTGSLVQK</sequence>
<feature type="compositionally biased region" description="Polar residues" evidence="1">
    <location>
        <begin position="78"/>
        <end position="96"/>
    </location>
</feature>
<organism evidence="2 3">
    <name type="scientific">Mikania micrantha</name>
    <name type="common">bitter vine</name>
    <dbReference type="NCBI Taxonomy" id="192012"/>
    <lineage>
        <taxon>Eukaryota</taxon>
        <taxon>Viridiplantae</taxon>
        <taxon>Streptophyta</taxon>
        <taxon>Embryophyta</taxon>
        <taxon>Tracheophyta</taxon>
        <taxon>Spermatophyta</taxon>
        <taxon>Magnoliopsida</taxon>
        <taxon>eudicotyledons</taxon>
        <taxon>Gunneridae</taxon>
        <taxon>Pentapetalae</taxon>
        <taxon>asterids</taxon>
        <taxon>campanulids</taxon>
        <taxon>Asterales</taxon>
        <taxon>Asteraceae</taxon>
        <taxon>Asteroideae</taxon>
        <taxon>Heliantheae alliance</taxon>
        <taxon>Eupatorieae</taxon>
        <taxon>Mikania</taxon>
    </lineage>
</organism>
<evidence type="ECO:0000313" key="3">
    <source>
        <dbReference type="Proteomes" id="UP000326396"/>
    </source>
</evidence>